<gene>
    <name evidence="2" type="ORF">GcC1_099010</name>
</gene>
<proteinExistence type="predicted"/>
<dbReference type="Proteomes" id="UP000285405">
    <property type="component" value="Unassembled WGS sequence"/>
</dbReference>
<evidence type="ECO:0000256" key="1">
    <source>
        <dbReference type="SAM" id="MobiDB-lite"/>
    </source>
</evidence>
<comment type="caution">
    <text evidence="2">The sequence shown here is derived from an EMBL/GenBank/DDBJ whole genome shotgun (WGS) entry which is preliminary data.</text>
</comment>
<sequence>MSSNIYENSSLDIPDEDMYDPVSTNFEAIVDDTQLALYIPESPESDMENHSSDNKSVGDHIES</sequence>
<name>A0A420IAA7_9PEZI</name>
<reference evidence="2 3" key="1">
    <citation type="journal article" date="2018" name="BMC Genomics">
        <title>Comparative genome analyses reveal sequence features reflecting distinct modes of host-adaptation between dicot and monocot powdery mildew.</title>
        <authorList>
            <person name="Wu Y."/>
            <person name="Ma X."/>
            <person name="Pan Z."/>
            <person name="Kale S.D."/>
            <person name="Song Y."/>
            <person name="King H."/>
            <person name="Zhang Q."/>
            <person name="Presley C."/>
            <person name="Deng X."/>
            <person name="Wei C.I."/>
            <person name="Xiao S."/>
        </authorList>
    </citation>
    <scope>NUCLEOTIDE SEQUENCE [LARGE SCALE GENOMIC DNA]</scope>
    <source>
        <strain evidence="2">UCSC1</strain>
    </source>
</reference>
<dbReference type="AlphaFoldDB" id="A0A420IAA7"/>
<feature type="compositionally biased region" description="Basic and acidic residues" evidence="1">
    <location>
        <begin position="47"/>
        <end position="63"/>
    </location>
</feature>
<feature type="region of interest" description="Disordered" evidence="1">
    <location>
        <begin position="39"/>
        <end position="63"/>
    </location>
</feature>
<dbReference type="EMBL" id="MCBR01009942">
    <property type="protein sequence ID" value="RKF71496.1"/>
    <property type="molecule type" value="Genomic_DNA"/>
</dbReference>
<accession>A0A420IAA7</accession>
<evidence type="ECO:0000313" key="3">
    <source>
        <dbReference type="Proteomes" id="UP000285405"/>
    </source>
</evidence>
<protein>
    <submittedName>
        <fullName evidence="2">Uncharacterized protein</fullName>
    </submittedName>
</protein>
<organism evidence="2 3">
    <name type="scientific">Golovinomyces cichoracearum</name>
    <dbReference type="NCBI Taxonomy" id="62708"/>
    <lineage>
        <taxon>Eukaryota</taxon>
        <taxon>Fungi</taxon>
        <taxon>Dikarya</taxon>
        <taxon>Ascomycota</taxon>
        <taxon>Pezizomycotina</taxon>
        <taxon>Leotiomycetes</taxon>
        <taxon>Erysiphales</taxon>
        <taxon>Erysiphaceae</taxon>
        <taxon>Golovinomyces</taxon>
    </lineage>
</organism>
<dbReference type="OrthoDB" id="10433833at2759"/>
<evidence type="ECO:0000313" key="2">
    <source>
        <dbReference type="EMBL" id="RKF71496.1"/>
    </source>
</evidence>